<keyword evidence="3" id="KW-1133">Transmembrane helix</keyword>
<keyword evidence="5" id="KW-1185">Reference proteome</keyword>
<comment type="similarity">
    <text evidence="1">Belongs to the AIM6 family.</text>
</comment>
<dbReference type="Proteomes" id="UP000777438">
    <property type="component" value="Unassembled WGS sequence"/>
</dbReference>
<evidence type="ECO:0000313" key="4">
    <source>
        <dbReference type="EMBL" id="KAH6892001.1"/>
    </source>
</evidence>
<dbReference type="GO" id="GO:0006629">
    <property type="term" value="P:lipid metabolic process"/>
    <property type="evidence" value="ECO:0007669"/>
    <property type="project" value="InterPro"/>
</dbReference>
<evidence type="ECO:0000256" key="3">
    <source>
        <dbReference type="SAM" id="Phobius"/>
    </source>
</evidence>
<evidence type="ECO:0000313" key="5">
    <source>
        <dbReference type="Proteomes" id="UP000777438"/>
    </source>
</evidence>
<dbReference type="GO" id="GO:0008081">
    <property type="term" value="F:phosphoric diester hydrolase activity"/>
    <property type="evidence" value="ECO:0007669"/>
    <property type="project" value="InterPro"/>
</dbReference>
<accession>A0A9P8W6P3</accession>
<sequence>MASLSTKPITRYHLFALGLVGGVIATSGLIFALTLQLSPFLWNHRLGYPPTSSNLGLRDGDTIPVPCSSHNDYWRERPLHSALLEGCIGVEADVWPLRGQLYVSHSRDRLDTGRTLSALYIDPLVKVLQDKAPQREHGKAGGGVYDADPNQTLVLLVDIKASPTVAWPLLLEQLEPLRTRGWLSHNSNGTLVSGPITVVASGMTRLQDVEENPSRDVFLDAPLAKLDDSSYNASNSYYASVSFRRSIGWIWLGDLRQSQLLKIRDHIKKAHSRGLKVRYWSLPIWPLSVRKRLWGLLVDEGLDVLHVDDLFGAREVFAQR</sequence>
<protein>
    <recommendedName>
        <fullName evidence="2">Altered inheritance of mitochondria protein 6</fullName>
    </recommendedName>
</protein>
<dbReference type="SUPFAM" id="SSF51695">
    <property type="entry name" value="PLC-like phosphodiesterases"/>
    <property type="match status" value="1"/>
</dbReference>
<dbReference type="EMBL" id="JAGPYM010000007">
    <property type="protein sequence ID" value="KAH6892001.1"/>
    <property type="molecule type" value="Genomic_DNA"/>
</dbReference>
<proteinExistence type="inferred from homology"/>
<gene>
    <name evidence="4" type="ORF">B0T10DRAFT_559603</name>
</gene>
<keyword evidence="3" id="KW-0472">Membrane</keyword>
<feature type="transmembrane region" description="Helical" evidence="3">
    <location>
        <begin position="12"/>
        <end position="35"/>
    </location>
</feature>
<dbReference type="InterPro" id="IPR051236">
    <property type="entry name" value="HAT_RTT109-like"/>
</dbReference>
<dbReference type="OrthoDB" id="4153866at2759"/>
<dbReference type="InterPro" id="IPR017946">
    <property type="entry name" value="PLC-like_Pdiesterase_TIM-brl"/>
</dbReference>
<dbReference type="PANTHER" id="PTHR31571">
    <property type="entry name" value="ALTERED INHERITANCE OF MITOCHONDRIA PROTEIN 6"/>
    <property type="match status" value="1"/>
</dbReference>
<evidence type="ECO:0000256" key="2">
    <source>
        <dbReference type="ARBA" id="ARBA00014286"/>
    </source>
</evidence>
<organism evidence="4 5">
    <name type="scientific">Thelonectria olida</name>
    <dbReference type="NCBI Taxonomy" id="1576542"/>
    <lineage>
        <taxon>Eukaryota</taxon>
        <taxon>Fungi</taxon>
        <taxon>Dikarya</taxon>
        <taxon>Ascomycota</taxon>
        <taxon>Pezizomycotina</taxon>
        <taxon>Sordariomycetes</taxon>
        <taxon>Hypocreomycetidae</taxon>
        <taxon>Hypocreales</taxon>
        <taxon>Nectriaceae</taxon>
        <taxon>Thelonectria</taxon>
    </lineage>
</organism>
<evidence type="ECO:0000256" key="1">
    <source>
        <dbReference type="ARBA" id="ARBA00008858"/>
    </source>
</evidence>
<name>A0A9P8W6P3_9HYPO</name>
<dbReference type="AlphaFoldDB" id="A0A9P8W6P3"/>
<dbReference type="PANTHER" id="PTHR31571:SF1">
    <property type="entry name" value="ALTERED INHERITANCE OF MITOCHONDRIA PROTEIN 6"/>
    <property type="match status" value="1"/>
</dbReference>
<reference evidence="4 5" key="1">
    <citation type="journal article" date="2021" name="Nat. Commun.">
        <title>Genetic determinants of endophytism in the Arabidopsis root mycobiome.</title>
        <authorList>
            <person name="Mesny F."/>
            <person name="Miyauchi S."/>
            <person name="Thiergart T."/>
            <person name="Pickel B."/>
            <person name="Atanasova L."/>
            <person name="Karlsson M."/>
            <person name="Huettel B."/>
            <person name="Barry K.W."/>
            <person name="Haridas S."/>
            <person name="Chen C."/>
            <person name="Bauer D."/>
            <person name="Andreopoulos W."/>
            <person name="Pangilinan J."/>
            <person name="LaButti K."/>
            <person name="Riley R."/>
            <person name="Lipzen A."/>
            <person name="Clum A."/>
            <person name="Drula E."/>
            <person name="Henrissat B."/>
            <person name="Kohler A."/>
            <person name="Grigoriev I.V."/>
            <person name="Martin F.M."/>
            <person name="Hacquard S."/>
        </authorList>
    </citation>
    <scope>NUCLEOTIDE SEQUENCE [LARGE SCALE GENOMIC DNA]</scope>
    <source>
        <strain evidence="4 5">MPI-CAGE-CH-0241</strain>
    </source>
</reference>
<comment type="caution">
    <text evidence="4">The sequence shown here is derived from an EMBL/GenBank/DDBJ whole genome shotgun (WGS) entry which is preliminary data.</text>
</comment>
<keyword evidence="3" id="KW-0812">Transmembrane</keyword>